<dbReference type="RefSeq" id="WP_249711579.1">
    <property type="nucleotide sequence ID" value="NZ_JAMFMB010000022.1"/>
</dbReference>
<dbReference type="Proteomes" id="UP001203880">
    <property type="component" value="Unassembled WGS sequence"/>
</dbReference>
<feature type="compositionally biased region" description="Polar residues" evidence="1">
    <location>
        <begin position="248"/>
        <end position="257"/>
    </location>
</feature>
<keyword evidence="3" id="KW-1185">Reference proteome</keyword>
<proteinExistence type="predicted"/>
<protein>
    <submittedName>
        <fullName evidence="2">Uncharacterized protein</fullName>
    </submittedName>
</protein>
<sequence length="677" mass="70231">MNISSSPSRPMPALPRISSGDPSAAMPVTVSPSRRELRRADPSLSFQVSAPGMRFFDVIVATEPTLFDPAEAHRRTPKNFRSSRQDFQGLPIEIETGFYMLPRAFVRDAISQEPRPTRLFYLAVAYPDETATDGIYSLPPDRFADAPFVSLAGDLSAASLSHVLGMAVHRLGSVGPSGRVMAVAPTPAQTPLPRMIGGLPVQAPNPQMQIPVAAPEPVSVPRAGAINGSSPVAPGSVNSPAPVAPQPIQETPAQNTVPVAADPASQNGAPAPEIVPPQPQTDGFIDDDYAYGLGSGTSAAFRDYDANAPEEAPLPHYDDGLGPMNGASEAPVAPPPAAAPIPPLDDTPPPAPTTGTEAPPTPVQPAPVPTQPTPTAAAPAAGGEGWKDALVQTVLAEGAAGRYEALNLDGAFRGRQGQTHPYYQRAHDGLSLGPHQAGQDSGELGELLTLMQASDPGGFAATFGPAADQLIAATTVAGPQSGDAPDGRGARVQPVEGRDIWEDPWIDRFRKAAQHPPFQAAMRAQIIARRLDPMLPVADALGIANRRGQAMLLTLAIRSGVPQAITLSRAAINPFDTPAKLAAALQAVGHDSLNAFQTAQGLAPTETLDDASHFALLTALRALGPEAPVQMPDPDSTLDTLVTSLGPGPQGDALLKLRVTPAFRETGTTAAPGAAHV</sequence>
<feature type="compositionally biased region" description="Pro residues" evidence="1">
    <location>
        <begin position="332"/>
        <end position="352"/>
    </location>
</feature>
<feature type="region of interest" description="Disordered" evidence="1">
    <location>
        <begin position="1"/>
        <end position="28"/>
    </location>
</feature>
<name>A0ABT0Q5L9_9RHOB</name>
<feature type="region of interest" description="Disordered" evidence="1">
    <location>
        <begin position="309"/>
        <end position="383"/>
    </location>
</feature>
<gene>
    <name evidence="2" type="ORF">M3P21_16365</name>
</gene>
<organism evidence="2 3">
    <name type="scientific">Ruegeria spongiae</name>
    <dbReference type="NCBI Taxonomy" id="2942209"/>
    <lineage>
        <taxon>Bacteria</taxon>
        <taxon>Pseudomonadati</taxon>
        <taxon>Pseudomonadota</taxon>
        <taxon>Alphaproteobacteria</taxon>
        <taxon>Rhodobacterales</taxon>
        <taxon>Roseobacteraceae</taxon>
        <taxon>Ruegeria</taxon>
    </lineage>
</organism>
<evidence type="ECO:0000313" key="2">
    <source>
        <dbReference type="EMBL" id="MCL6285105.1"/>
    </source>
</evidence>
<accession>A0ABT0Q5L9</accession>
<feature type="region of interest" description="Disordered" evidence="1">
    <location>
        <begin position="223"/>
        <end position="290"/>
    </location>
</feature>
<evidence type="ECO:0000313" key="3">
    <source>
        <dbReference type="Proteomes" id="UP001203880"/>
    </source>
</evidence>
<feature type="compositionally biased region" description="Pro residues" evidence="1">
    <location>
        <begin position="359"/>
        <end position="372"/>
    </location>
</feature>
<evidence type="ECO:0000256" key="1">
    <source>
        <dbReference type="SAM" id="MobiDB-lite"/>
    </source>
</evidence>
<reference evidence="2" key="1">
    <citation type="submission" date="2022-05" db="EMBL/GenBank/DDBJ databases">
        <authorList>
            <person name="Park J.-S."/>
        </authorList>
    </citation>
    <scope>NUCLEOTIDE SEQUENCE</scope>
    <source>
        <strain evidence="2">2012CJ41-6</strain>
    </source>
</reference>
<dbReference type="EMBL" id="JAMFMB010000022">
    <property type="protein sequence ID" value="MCL6285105.1"/>
    <property type="molecule type" value="Genomic_DNA"/>
</dbReference>
<comment type="caution">
    <text evidence="2">The sequence shown here is derived from an EMBL/GenBank/DDBJ whole genome shotgun (WGS) entry which is preliminary data.</text>
</comment>